<evidence type="ECO:0000256" key="1">
    <source>
        <dbReference type="ARBA" id="ARBA00022729"/>
    </source>
</evidence>
<dbReference type="SUPFAM" id="SSF53850">
    <property type="entry name" value="Periplasmic binding protein-like II"/>
    <property type="match status" value="1"/>
</dbReference>
<dbReference type="OrthoDB" id="366726at2"/>
<dbReference type="Proteomes" id="UP000293142">
    <property type="component" value="Unassembled WGS sequence"/>
</dbReference>
<dbReference type="PANTHER" id="PTHR30006">
    <property type="entry name" value="THIAMINE-BINDING PERIPLASMIC PROTEIN-RELATED"/>
    <property type="match status" value="1"/>
</dbReference>
<organism evidence="4 5">
    <name type="scientific">Paenibacillus thalictri</name>
    <dbReference type="NCBI Taxonomy" id="2527873"/>
    <lineage>
        <taxon>Bacteria</taxon>
        <taxon>Bacillati</taxon>
        <taxon>Bacillota</taxon>
        <taxon>Bacilli</taxon>
        <taxon>Bacillales</taxon>
        <taxon>Paenibacillaceae</taxon>
        <taxon>Paenibacillus</taxon>
    </lineage>
</organism>
<dbReference type="PANTHER" id="PTHR30006:SF2">
    <property type="entry name" value="ABC TRANSPORTER SUBSTRATE-BINDING PROTEIN"/>
    <property type="match status" value="1"/>
</dbReference>
<evidence type="ECO:0000313" key="4">
    <source>
        <dbReference type="EMBL" id="TBL75645.1"/>
    </source>
</evidence>
<dbReference type="PROSITE" id="PS51257">
    <property type="entry name" value="PROKAR_LIPOPROTEIN"/>
    <property type="match status" value="1"/>
</dbReference>
<dbReference type="RefSeq" id="WP_131015556.1">
    <property type="nucleotide sequence ID" value="NZ_SIRE01000016.1"/>
</dbReference>
<dbReference type="EMBL" id="SIRE01000016">
    <property type="protein sequence ID" value="TBL75645.1"/>
    <property type="molecule type" value="Genomic_DNA"/>
</dbReference>
<gene>
    <name evidence="4" type="ORF">EYB31_21865</name>
</gene>
<accession>A0A4Q9DNV0</accession>
<keyword evidence="5" id="KW-1185">Reference proteome</keyword>
<protein>
    <submittedName>
        <fullName evidence="4">ABC transporter substrate-binding protein</fullName>
    </submittedName>
</protein>
<name>A0A4Q9DNV0_9BACL</name>
<dbReference type="Pfam" id="PF13343">
    <property type="entry name" value="SBP_bac_6"/>
    <property type="match status" value="1"/>
</dbReference>
<evidence type="ECO:0000256" key="3">
    <source>
        <dbReference type="SAM" id="SignalP"/>
    </source>
</evidence>
<proteinExistence type="predicted"/>
<dbReference type="AlphaFoldDB" id="A0A4Q9DNV0"/>
<feature type="chain" id="PRO_5020600170" evidence="3">
    <location>
        <begin position="20"/>
        <end position="411"/>
    </location>
</feature>
<comment type="caution">
    <text evidence="4">The sequence shown here is derived from an EMBL/GenBank/DDBJ whole genome shotgun (WGS) entry which is preliminary data.</text>
</comment>
<evidence type="ECO:0000256" key="2">
    <source>
        <dbReference type="SAM" id="MobiDB-lite"/>
    </source>
</evidence>
<feature type="region of interest" description="Disordered" evidence="2">
    <location>
        <begin position="30"/>
        <end position="60"/>
    </location>
</feature>
<feature type="signal peptide" evidence="3">
    <location>
        <begin position="1"/>
        <end position="19"/>
    </location>
</feature>
<reference evidence="4 5" key="1">
    <citation type="submission" date="2019-02" db="EMBL/GenBank/DDBJ databases">
        <title>Paenibacillus sp. nov., isolated from surface-sterilized tissue of Thalictrum simplex L.</title>
        <authorList>
            <person name="Tuo L."/>
        </authorList>
    </citation>
    <scope>NUCLEOTIDE SEQUENCE [LARGE SCALE GENOMIC DNA]</scope>
    <source>
        <strain evidence="4 5">N2SHLJ1</strain>
    </source>
</reference>
<evidence type="ECO:0000313" key="5">
    <source>
        <dbReference type="Proteomes" id="UP000293142"/>
    </source>
</evidence>
<sequence length="411" mass="45271">MKKLAMAATLVTASLVVLAACSNYENIEKGGSAAPKTEAKSGAAAQAPAAEPKKDPWAESAGLYKTEKADELYAKAKGEGKVSVYSTSGRINDVKKSFEKQYPGVTLEIFDLKSNVIMDKLIREQGANIFNADVVLTKEVGGGFKEELVDKGMLFKYLPQDIADHVFEPWKSKGLAYVPYLEFRTLFYNTEQNKTSPVTNWWDLTTPEWKGRVLIADPMQSSDQMDFFAAFVVHADEMAQAYKEKFGKDIVLNGTKNAGYEFIQQFVKNIVLVKSAGDGEDAVGKAAPGKPAPVALGVSGDIRKMEDKKLKADIAWDIKPKTSVVNEAFAFVAKKAPHPNAAKLLIRWMAGETDGKGEGTLPFVEEGSFMTRSDAPNKNKTTIDKINVWQYDSAEFYNVGKDVINFWLKNQ</sequence>
<feature type="compositionally biased region" description="Low complexity" evidence="2">
    <location>
        <begin position="40"/>
        <end position="50"/>
    </location>
</feature>
<keyword evidence="1 3" id="KW-0732">Signal</keyword>
<dbReference type="Gene3D" id="3.40.190.10">
    <property type="entry name" value="Periplasmic binding protein-like II"/>
    <property type="match status" value="2"/>
</dbReference>